<keyword evidence="3" id="KW-1185">Reference proteome</keyword>
<evidence type="ECO:0000259" key="1">
    <source>
        <dbReference type="SMART" id="SM00849"/>
    </source>
</evidence>
<sequence>MGYNIQLIPKVLEPHVSMFLVKSGKDYILIDAGWPGKNFTDRLIPALKDATKGGTLRCILMTHGHVDHIGNLMEVAETFPDAQVAMHILEAPYLAGGVSYGSIPADNLAYSILRKVLPEFVKIHLPVHRILYLSGEEGDVSEVKGATGQPPKWAPPKGLLQYVRVPGHAPGQMAFIHKPSGSLLMADTMANVGGGILQKQSPKLGLVPPGSSYNLTQGTQDIIKLSGLDFTTAFPSHDHATGVPKAAVVEFAQGLQSAA</sequence>
<reference evidence="2 3" key="1">
    <citation type="submission" date="2024-06" db="EMBL/GenBank/DDBJ databases">
        <authorList>
            <person name="Kraege A."/>
            <person name="Thomma B."/>
        </authorList>
    </citation>
    <scope>NUCLEOTIDE SEQUENCE [LARGE SCALE GENOMIC DNA]</scope>
</reference>
<comment type="caution">
    <text evidence="2">The sequence shown here is derived from an EMBL/GenBank/DDBJ whole genome shotgun (WGS) entry which is preliminary data.</text>
</comment>
<evidence type="ECO:0000313" key="2">
    <source>
        <dbReference type="EMBL" id="CAL5227056.1"/>
    </source>
</evidence>
<dbReference type="Pfam" id="PF00753">
    <property type="entry name" value="Lactamase_B"/>
    <property type="match status" value="1"/>
</dbReference>
<dbReference type="InterPro" id="IPR050855">
    <property type="entry name" value="NDM-1-like"/>
</dbReference>
<dbReference type="Proteomes" id="UP001497392">
    <property type="component" value="Unassembled WGS sequence"/>
</dbReference>
<organism evidence="2 3">
    <name type="scientific">Coccomyxa viridis</name>
    <dbReference type="NCBI Taxonomy" id="1274662"/>
    <lineage>
        <taxon>Eukaryota</taxon>
        <taxon>Viridiplantae</taxon>
        <taxon>Chlorophyta</taxon>
        <taxon>core chlorophytes</taxon>
        <taxon>Trebouxiophyceae</taxon>
        <taxon>Trebouxiophyceae incertae sedis</taxon>
        <taxon>Coccomyxaceae</taxon>
        <taxon>Coccomyxa</taxon>
    </lineage>
</organism>
<dbReference type="EMBL" id="CAXHTA020000017">
    <property type="protein sequence ID" value="CAL5227056.1"/>
    <property type="molecule type" value="Genomic_DNA"/>
</dbReference>
<dbReference type="PANTHER" id="PTHR42951:SF17">
    <property type="entry name" value="METALLO-BETA-LACTAMASE DOMAIN-CONTAINING PROTEIN"/>
    <property type="match status" value="1"/>
</dbReference>
<evidence type="ECO:0000313" key="3">
    <source>
        <dbReference type="Proteomes" id="UP001497392"/>
    </source>
</evidence>
<name>A0ABP1G4B7_9CHLO</name>
<dbReference type="InterPro" id="IPR036866">
    <property type="entry name" value="RibonucZ/Hydroxyglut_hydro"/>
</dbReference>
<dbReference type="InterPro" id="IPR001279">
    <property type="entry name" value="Metallo-B-lactamas"/>
</dbReference>
<dbReference type="PANTHER" id="PTHR42951">
    <property type="entry name" value="METALLO-BETA-LACTAMASE DOMAIN-CONTAINING"/>
    <property type="match status" value="1"/>
</dbReference>
<dbReference type="SUPFAM" id="SSF56281">
    <property type="entry name" value="Metallo-hydrolase/oxidoreductase"/>
    <property type="match status" value="1"/>
</dbReference>
<dbReference type="SMART" id="SM00849">
    <property type="entry name" value="Lactamase_B"/>
    <property type="match status" value="1"/>
</dbReference>
<gene>
    <name evidence="2" type="primary">g9956</name>
    <name evidence="2" type="ORF">VP750_LOCUS8962</name>
</gene>
<protein>
    <submittedName>
        <fullName evidence="2">G9956 protein</fullName>
    </submittedName>
</protein>
<accession>A0ABP1G4B7</accession>
<dbReference type="Gene3D" id="3.60.15.10">
    <property type="entry name" value="Ribonuclease Z/Hydroxyacylglutathione hydrolase-like"/>
    <property type="match status" value="1"/>
</dbReference>
<feature type="domain" description="Metallo-beta-lactamase" evidence="1">
    <location>
        <begin position="15"/>
        <end position="237"/>
    </location>
</feature>
<proteinExistence type="predicted"/>